<dbReference type="SUPFAM" id="SSF57701">
    <property type="entry name" value="Zn2/Cys6 DNA-binding domain"/>
    <property type="match status" value="1"/>
</dbReference>
<dbReference type="InterPro" id="IPR001138">
    <property type="entry name" value="Zn2Cys6_DnaBD"/>
</dbReference>
<reference evidence="13" key="1">
    <citation type="submission" date="2020-03" db="EMBL/GenBank/DDBJ databases">
        <title>Draft Genome Sequence of Cylindrodendrum hubeiense.</title>
        <authorList>
            <person name="Buettner E."/>
            <person name="Kellner H."/>
        </authorList>
    </citation>
    <scope>NUCLEOTIDE SEQUENCE</scope>
    <source>
        <strain evidence="13">IHI 201604</strain>
    </source>
</reference>
<keyword evidence="3" id="KW-0645">Protease</keyword>
<keyword evidence="7" id="KW-0805">Transcription regulation</keyword>
<dbReference type="OrthoDB" id="443318at2759"/>
<dbReference type="InterPro" id="IPR029058">
    <property type="entry name" value="AB_hydrolase_fold"/>
</dbReference>
<evidence type="ECO:0000256" key="10">
    <source>
        <dbReference type="ARBA" id="ARBA00023180"/>
    </source>
</evidence>
<proteinExistence type="inferred from homology"/>
<dbReference type="PANTHER" id="PTHR36206:SF12">
    <property type="entry name" value="ASPERCRYPTIN BIOSYNTHESIS CLUSTER-SPECIFIC TRANSCRIPTION REGULATOR ATNN-RELATED"/>
    <property type="match status" value="1"/>
</dbReference>
<dbReference type="PROSITE" id="PS50048">
    <property type="entry name" value="ZN2_CY6_FUNGAL_2"/>
    <property type="match status" value="1"/>
</dbReference>
<sequence length="1086" mass="119597">MPGTLLNQLENVHDAFDANLFFWYFESRADPANAPTAIYLGGGPGYTSLDSMSGFPCIINPDANSSTPNPFSWNNNVNMLYVDQPAGTGYSYVTMQNGTYDVLSNTFTPLQDEDAMPETNTTTLAATLDPSPFETTLNTTAQAARVMWQFSQIFFQEFPETPTTKSQISIWGTSFGGIWATAFLSHFITQNDLVSSHCHPNPNATSLPLGTLGIGNGCIDFKIITQSYPSIAYNNTYGIQVFNESVYKAVMSNVTTPKTGCHDLIDNCRAHATAGDPTGQGNNKTVNAACLAASQMCWGSVQQAYSIYSNHSRFDLAQIWLADDVTDYFTAFYNQRWVQEDLGARVNFTSEDTTYELSMFNKTGDPMISSISALEHVVNSGLNVALVFGDRDYACNCGEAISLAASYPAAESFHAAGYTDIVINSSYHGGLVRQHGNVSFSRVFEAPHAVAAGQPETMARIFERAMFGRDVATGQVQVDDGYSTQGSPTAWCMNAVPSAVESLCFVYRATDSCTEEQLNALADGSAVVENFAVVKPKGIKLTGMTIVKGAQKWCKVRRVKCDETKPACRRCQTTGRKCDGYLEGNSNLSGRALAAAARKLPLIGPLSQALISSPSSRWSGDYMLFDFFRTQTAPASANFMPSQFWTRELMQLAQSEPAVWHAIVTLAALHRRWDVAETQIRSPNGLNSGSGPERDATALTRLAEGNYVRSISLARNMTSSAPALALSLALSTAANLMGRTGESRMHLMAGRRILAHDGKTAQTVRAAEILLRLDLDAMAFGEQTAPYEYDDTAPLRRLGFDDYGSISNYEDAAAALFSMMRTLMLVEEVPMVKEADLSKESFLRDMRGWEEGMARLETRKPPADENLLPSMSLRMYHALFRLYLLGDPDSWPQTRLDARLGIFTRMLTLAEGIARRQRMASATLTLEPGVIMVLWVVGAKCRHPRVRRRAHRLLKSLRRQEGLWRSDAIAALVTRVIDVEAGGGIGDASEQSYSLVSENEYAEAERGELEREMSLPWGVWYAPELKIPSYETWEDVSIPPEGRRVRAYSPTMSIARGCMSLKFYMSSEDVSQPGLVRDEVVWFHTA</sequence>
<evidence type="ECO:0000259" key="12">
    <source>
        <dbReference type="PROSITE" id="PS50048"/>
    </source>
</evidence>
<evidence type="ECO:0000256" key="9">
    <source>
        <dbReference type="ARBA" id="ARBA00023163"/>
    </source>
</evidence>
<keyword evidence="14" id="KW-1185">Reference proteome</keyword>
<dbReference type="Pfam" id="PF00450">
    <property type="entry name" value="Peptidase_S10"/>
    <property type="match status" value="1"/>
</dbReference>
<dbReference type="Gene3D" id="4.10.240.10">
    <property type="entry name" value="Zn(2)-C6 fungal-type DNA-binding domain"/>
    <property type="match status" value="1"/>
</dbReference>
<dbReference type="GO" id="GO:0000981">
    <property type="term" value="F:DNA-binding transcription factor activity, RNA polymerase II-specific"/>
    <property type="evidence" value="ECO:0007669"/>
    <property type="project" value="InterPro"/>
</dbReference>
<dbReference type="GO" id="GO:0004185">
    <property type="term" value="F:serine-type carboxypeptidase activity"/>
    <property type="evidence" value="ECO:0007669"/>
    <property type="project" value="InterPro"/>
</dbReference>
<dbReference type="InterPro" id="IPR001563">
    <property type="entry name" value="Peptidase_S10"/>
</dbReference>
<feature type="domain" description="Zn(2)-C6 fungal-type" evidence="12">
    <location>
        <begin position="554"/>
        <end position="578"/>
    </location>
</feature>
<dbReference type="EMBL" id="JAANBB010000218">
    <property type="protein sequence ID" value="KAF7546310.1"/>
    <property type="molecule type" value="Genomic_DNA"/>
</dbReference>
<evidence type="ECO:0000256" key="7">
    <source>
        <dbReference type="ARBA" id="ARBA00023015"/>
    </source>
</evidence>
<keyword evidence="2" id="KW-0121">Carboxypeptidase</keyword>
<evidence type="ECO:0000256" key="5">
    <source>
        <dbReference type="ARBA" id="ARBA00022801"/>
    </source>
</evidence>
<evidence type="ECO:0000256" key="3">
    <source>
        <dbReference type="ARBA" id="ARBA00022670"/>
    </source>
</evidence>
<comment type="caution">
    <text evidence="13">The sequence shown here is derived from an EMBL/GenBank/DDBJ whole genome shotgun (WGS) entry which is preliminary data.</text>
</comment>
<keyword evidence="8" id="KW-0238">DNA-binding</keyword>
<dbReference type="GO" id="GO:0003677">
    <property type="term" value="F:DNA binding"/>
    <property type="evidence" value="ECO:0007669"/>
    <property type="project" value="UniProtKB-KW"/>
</dbReference>
<dbReference type="Proteomes" id="UP000722485">
    <property type="component" value="Unassembled WGS sequence"/>
</dbReference>
<dbReference type="AlphaFoldDB" id="A0A9P5H695"/>
<dbReference type="Gene3D" id="3.40.50.1820">
    <property type="entry name" value="alpha/beta hydrolase"/>
    <property type="match status" value="1"/>
</dbReference>
<keyword evidence="6" id="KW-0862">Zinc</keyword>
<dbReference type="InterPro" id="IPR052360">
    <property type="entry name" value="Transcr_Regulatory_Proteins"/>
</dbReference>
<dbReference type="Pfam" id="PF00172">
    <property type="entry name" value="Zn_clus"/>
    <property type="match status" value="1"/>
</dbReference>
<dbReference type="GO" id="GO:0008270">
    <property type="term" value="F:zinc ion binding"/>
    <property type="evidence" value="ECO:0007669"/>
    <property type="project" value="InterPro"/>
</dbReference>
<accession>A0A9P5H695</accession>
<evidence type="ECO:0000256" key="1">
    <source>
        <dbReference type="ARBA" id="ARBA00009431"/>
    </source>
</evidence>
<evidence type="ECO:0000313" key="13">
    <source>
        <dbReference type="EMBL" id="KAF7546310.1"/>
    </source>
</evidence>
<evidence type="ECO:0000256" key="6">
    <source>
        <dbReference type="ARBA" id="ARBA00022833"/>
    </source>
</evidence>
<keyword evidence="9" id="KW-0804">Transcription</keyword>
<dbReference type="PANTHER" id="PTHR36206">
    <property type="entry name" value="ASPERCRYPTIN BIOSYNTHESIS CLUSTER-SPECIFIC TRANSCRIPTION REGULATOR ATNN-RELATED"/>
    <property type="match status" value="1"/>
</dbReference>
<evidence type="ECO:0000256" key="2">
    <source>
        <dbReference type="ARBA" id="ARBA00022645"/>
    </source>
</evidence>
<evidence type="ECO:0000256" key="11">
    <source>
        <dbReference type="ARBA" id="ARBA00023242"/>
    </source>
</evidence>
<dbReference type="CDD" id="cd00067">
    <property type="entry name" value="GAL4"/>
    <property type="match status" value="1"/>
</dbReference>
<dbReference type="PRINTS" id="PR00724">
    <property type="entry name" value="CRBOXYPTASEC"/>
</dbReference>
<keyword evidence="11" id="KW-0539">Nucleus</keyword>
<comment type="similarity">
    <text evidence="1">Belongs to the peptidase S10 family.</text>
</comment>
<evidence type="ECO:0000256" key="8">
    <source>
        <dbReference type="ARBA" id="ARBA00023125"/>
    </source>
</evidence>
<keyword evidence="5" id="KW-0378">Hydrolase</keyword>
<protein>
    <recommendedName>
        <fullName evidence="12">Zn(2)-C6 fungal-type domain-containing protein</fullName>
    </recommendedName>
</protein>
<organism evidence="13 14">
    <name type="scientific">Cylindrodendrum hubeiense</name>
    <dbReference type="NCBI Taxonomy" id="595255"/>
    <lineage>
        <taxon>Eukaryota</taxon>
        <taxon>Fungi</taxon>
        <taxon>Dikarya</taxon>
        <taxon>Ascomycota</taxon>
        <taxon>Pezizomycotina</taxon>
        <taxon>Sordariomycetes</taxon>
        <taxon>Hypocreomycetidae</taxon>
        <taxon>Hypocreales</taxon>
        <taxon>Nectriaceae</taxon>
        <taxon>Cylindrodendrum</taxon>
    </lineage>
</organism>
<dbReference type="GO" id="GO:0006508">
    <property type="term" value="P:proteolysis"/>
    <property type="evidence" value="ECO:0007669"/>
    <property type="project" value="UniProtKB-KW"/>
</dbReference>
<evidence type="ECO:0000256" key="4">
    <source>
        <dbReference type="ARBA" id="ARBA00022723"/>
    </source>
</evidence>
<keyword evidence="10" id="KW-0325">Glycoprotein</keyword>
<dbReference type="InterPro" id="IPR036864">
    <property type="entry name" value="Zn2-C6_fun-type_DNA-bd_sf"/>
</dbReference>
<evidence type="ECO:0000313" key="14">
    <source>
        <dbReference type="Proteomes" id="UP000722485"/>
    </source>
</evidence>
<keyword evidence="4" id="KW-0479">Metal-binding</keyword>
<gene>
    <name evidence="13" type="ORF">G7Z17_g8535</name>
</gene>
<dbReference type="SUPFAM" id="SSF53474">
    <property type="entry name" value="alpha/beta-Hydrolases"/>
    <property type="match status" value="1"/>
</dbReference>
<name>A0A9P5H695_9HYPO</name>